<feature type="region of interest" description="Disordered" evidence="1">
    <location>
        <begin position="97"/>
        <end position="122"/>
    </location>
</feature>
<feature type="transmembrane region" description="Helical" evidence="2">
    <location>
        <begin position="769"/>
        <end position="792"/>
    </location>
</feature>
<evidence type="ECO:0000256" key="2">
    <source>
        <dbReference type="SAM" id="Phobius"/>
    </source>
</evidence>
<dbReference type="Gene3D" id="2.30.29.30">
    <property type="entry name" value="Pleckstrin-homology domain (PH domain)/Phosphotyrosine-binding domain (PTB)"/>
    <property type="match status" value="1"/>
</dbReference>
<feature type="region of interest" description="Disordered" evidence="1">
    <location>
        <begin position="362"/>
        <end position="424"/>
    </location>
</feature>
<feature type="compositionally biased region" description="Basic residues" evidence="1">
    <location>
        <begin position="99"/>
        <end position="114"/>
    </location>
</feature>
<dbReference type="Proteomes" id="UP000504633">
    <property type="component" value="Unplaced"/>
</dbReference>
<dbReference type="InterPro" id="IPR011993">
    <property type="entry name" value="PH-like_dom_sf"/>
</dbReference>
<keyword evidence="2" id="KW-0812">Transmembrane</keyword>
<proteinExistence type="predicted"/>
<dbReference type="OrthoDB" id="74360at2759"/>
<protein>
    <submittedName>
        <fullName evidence="5 6">Uncharacterized protein LOC111598189 isoform X1</fullName>
    </submittedName>
</protein>
<feature type="region of interest" description="Disordered" evidence="1">
    <location>
        <begin position="215"/>
        <end position="241"/>
    </location>
</feature>
<evidence type="ECO:0000313" key="4">
    <source>
        <dbReference type="Proteomes" id="UP000504633"/>
    </source>
</evidence>
<feature type="region of interest" description="Disordered" evidence="1">
    <location>
        <begin position="1"/>
        <end position="29"/>
    </location>
</feature>
<dbReference type="GeneID" id="111598189"/>
<dbReference type="AlphaFoldDB" id="A0A6J1LS10"/>
<evidence type="ECO:0000256" key="1">
    <source>
        <dbReference type="SAM" id="MobiDB-lite"/>
    </source>
</evidence>
<evidence type="ECO:0000313" key="5">
    <source>
        <dbReference type="RefSeq" id="XP_023169075.2"/>
    </source>
</evidence>
<feature type="compositionally biased region" description="Polar residues" evidence="1">
    <location>
        <begin position="364"/>
        <end position="381"/>
    </location>
</feature>
<feature type="compositionally biased region" description="Basic and acidic residues" evidence="1">
    <location>
        <begin position="459"/>
        <end position="469"/>
    </location>
</feature>
<organism evidence="4 5">
    <name type="scientific">Drosophila hydei</name>
    <name type="common">Fruit fly</name>
    <dbReference type="NCBI Taxonomy" id="7224"/>
    <lineage>
        <taxon>Eukaryota</taxon>
        <taxon>Metazoa</taxon>
        <taxon>Ecdysozoa</taxon>
        <taxon>Arthropoda</taxon>
        <taxon>Hexapoda</taxon>
        <taxon>Insecta</taxon>
        <taxon>Pterygota</taxon>
        <taxon>Neoptera</taxon>
        <taxon>Endopterygota</taxon>
        <taxon>Diptera</taxon>
        <taxon>Brachycera</taxon>
        <taxon>Muscomorpha</taxon>
        <taxon>Ephydroidea</taxon>
        <taxon>Drosophilidae</taxon>
        <taxon>Drosophila</taxon>
    </lineage>
</organism>
<reference evidence="5 6" key="1">
    <citation type="submission" date="2025-04" db="UniProtKB">
        <authorList>
            <consortium name="RefSeq"/>
        </authorList>
    </citation>
    <scope>IDENTIFICATION</scope>
    <source>
        <strain evidence="5 6">15085-1641.00</strain>
        <tissue evidence="5 6">Whole body</tissue>
    </source>
</reference>
<dbReference type="SMART" id="SM00568">
    <property type="entry name" value="GRAM"/>
    <property type="match status" value="1"/>
</dbReference>
<dbReference type="RefSeq" id="XP_023169075.2">
    <property type="nucleotide sequence ID" value="XM_023313307.2"/>
</dbReference>
<dbReference type="RefSeq" id="XP_030078917.1">
    <property type="nucleotide sequence ID" value="XM_030223057.1"/>
</dbReference>
<feature type="region of interest" description="Disordered" evidence="1">
    <location>
        <begin position="439"/>
        <end position="472"/>
    </location>
</feature>
<dbReference type="InterPro" id="IPR052633">
    <property type="entry name" value="GRAM_domain_protein_2B"/>
</dbReference>
<evidence type="ECO:0000259" key="3">
    <source>
        <dbReference type="SMART" id="SM00568"/>
    </source>
</evidence>
<dbReference type="KEGG" id="dhe:111598189"/>
<feature type="compositionally biased region" description="Low complexity" evidence="1">
    <location>
        <begin position="382"/>
        <end position="396"/>
    </location>
</feature>
<keyword evidence="2" id="KW-1133">Transmembrane helix</keyword>
<feature type="compositionally biased region" description="Polar residues" evidence="1">
    <location>
        <begin position="654"/>
        <end position="664"/>
    </location>
</feature>
<keyword evidence="2" id="KW-0472">Membrane</keyword>
<keyword evidence="4" id="KW-1185">Reference proteome</keyword>
<feature type="compositionally biased region" description="Polar residues" evidence="1">
    <location>
        <begin position="397"/>
        <end position="415"/>
    </location>
</feature>
<feature type="compositionally biased region" description="Low complexity" evidence="1">
    <location>
        <begin position="439"/>
        <end position="457"/>
    </location>
</feature>
<evidence type="ECO:0000313" key="6">
    <source>
        <dbReference type="RefSeq" id="XP_030078917.1"/>
    </source>
</evidence>
<dbReference type="PANTHER" id="PTHR46645">
    <property type="entry name" value="GRAM DOMAIN-CONTAINING PROTEIN 2B-RELATED"/>
    <property type="match status" value="1"/>
</dbReference>
<feature type="region of interest" description="Disordered" evidence="1">
    <location>
        <begin position="641"/>
        <end position="664"/>
    </location>
</feature>
<dbReference type="InterPro" id="IPR004182">
    <property type="entry name" value="GRAM"/>
</dbReference>
<feature type="region of interest" description="Disordered" evidence="1">
    <location>
        <begin position="699"/>
        <end position="726"/>
    </location>
</feature>
<accession>A0A6J1LS10</accession>
<dbReference type="Pfam" id="PF02893">
    <property type="entry name" value="GRAM"/>
    <property type="match status" value="1"/>
</dbReference>
<dbReference type="PANTHER" id="PTHR46645:SF2">
    <property type="entry name" value="GRAM DOMAIN-CONTAINING PROTEIN 2B"/>
    <property type="match status" value="1"/>
</dbReference>
<dbReference type="CDD" id="cd13220">
    <property type="entry name" value="PH-GRAM_GRAMDC"/>
    <property type="match status" value="1"/>
</dbReference>
<dbReference type="GO" id="GO:0005881">
    <property type="term" value="C:cytoplasmic microtubule"/>
    <property type="evidence" value="ECO:0007669"/>
    <property type="project" value="TreeGrafter"/>
</dbReference>
<feature type="compositionally biased region" description="Low complexity" evidence="1">
    <location>
        <begin position="224"/>
        <end position="241"/>
    </location>
</feature>
<feature type="compositionally biased region" description="Low complexity" evidence="1">
    <location>
        <begin position="700"/>
        <end position="726"/>
    </location>
</feature>
<name>A0A6J1LS10_DROHY</name>
<feature type="region of interest" description="Disordered" evidence="1">
    <location>
        <begin position="869"/>
        <end position="892"/>
    </location>
</feature>
<feature type="domain" description="GRAM" evidence="3">
    <location>
        <begin position="474"/>
        <end position="541"/>
    </location>
</feature>
<gene>
    <name evidence="5 6" type="primary">LOC111598189</name>
</gene>
<sequence length="892" mass="96060">MATITEEEVNGNGKVDSSMEPDSTLQQLKAKKNKSNLFLIKSYSFIEKNNNNSNRNINNNNNHKINNNHAQYKRLQSPDMEPFPDIASLMLVADDQPAKKTRQKKSQKKQKSKALKNTEKKLEVDQQDQQFISEQEAQLLRRNPHEYEELFKHSPATHGCHLPRPQSLPGKVHFEASALCIIESQSSKHRSGNIKRESFLRQSLQSIRRSFGSNKHASKLSIATPTSTPLPSPVSSNASSTSSCSSATAISMLSKAQAHNHILDEFLPTPVVLLLNNDAQIQYLSQTVSRSTNSVVSGSNCTVDERATSSMAALQLPGQAAAGDNPTATAAATLNEQQQREQQLLQLRRQHLAAQLSLPETLGQEHSSLPQSFSSYNGPLQSSGSAHSLGSSSTPSPRNRQSPTQGQGKASGNTAKQHELQQASAVAAISSTSAAAGAGSGVASSSTAAGSATVTATPTEKEKKRKEVSSSRVKKFHRHFSQVSKDEKLINYFSCALVGDIPLQGHLYITDEHFAFYSNVFGYVTKVVIPTSSVTKISKEKTVKIIPNAVGVATADERHVFGSFISRESAFRLMCNVCSHLATGPEILPKPLPVDVELQEEYLLDDDSSCSVSGNESPPHLRDPAAAAAAAIESEPQMLLRQRGGSDRHPDLQAKSSLAVSHSPVTIRSSAPPIVHYEEPIAGAQVLLIQNGAGSRSINGSASTSATASAASSSGPPSSSSSPITVVGVTAPTPTVAASPSLGRRLSGLAHSARAHLGLRLPSLTELHVIYLGIMLALMLALFSVFLLYRILDIEAKTSLYRTPVDFNLRPGNDEDIFAEALRWQKELQDKSTAEAQNILTRNLEQISKVRRSLETLSMLIHDRRAGYGESQAGAGPESVSEIGAMPEPDLV</sequence>